<dbReference type="Proteomes" id="UP000887159">
    <property type="component" value="Unassembled WGS sequence"/>
</dbReference>
<accession>A0A8X6SK45</accession>
<comment type="caution">
    <text evidence="1">The sequence shown here is derived from an EMBL/GenBank/DDBJ whole genome shotgun (WGS) entry which is preliminary data.</text>
</comment>
<name>A0A8X6SK45_TRICX</name>
<protein>
    <submittedName>
        <fullName evidence="1">Uncharacterized protein</fullName>
    </submittedName>
</protein>
<keyword evidence="2" id="KW-1185">Reference proteome</keyword>
<organism evidence="1 2">
    <name type="scientific">Trichonephila clavipes</name>
    <name type="common">Golden silk orbweaver</name>
    <name type="synonym">Nephila clavipes</name>
    <dbReference type="NCBI Taxonomy" id="2585209"/>
    <lineage>
        <taxon>Eukaryota</taxon>
        <taxon>Metazoa</taxon>
        <taxon>Ecdysozoa</taxon>
        <taxon>Arthropoda</taxon>
        <taxon>Chelicerata</taxon>
        <taxon>Arachnida</taxon>
        <taxon>Araneae</taxon>
        <taxon>Araneomorphae</taxon>
        <taxon>Entelegynae</taxon>
        <taxon>Araneoidea</taxon>
        <taxon>Nephilidae</taxon>
        <taxon>Trichonephila</taxon>
    </lineage>
</organism>
<evidence type="ECO:0000313" key="2">
    <source>
        <dbReference type="Proteomes" id="UP000887159"/>
    </source>
</evidence>
<proteinExistence type="predicted"/>
<gene>
    <name evidence="1" type="primary">NCL1_37357</name>
    <name evidence="1" type="ORF">TNCV_1570361</name>
</gene>
<dbReference type="AlphaFoldDB" id="A0A8X6SK45"/>
<evidence type="ECO:0000313" key="1">
    <source>
        <dbReference type="EMBL" id="GFY15224.1"/>
    </source>
</evidence>
<dbReference type="EMBL" id="BMAU01021334">
    <property type="protein sequence ID" value="GFY15224.1"/>
    <property type="molecule type" value="Genomic_DNA"/>
</dbReference>
<sequence>MAQLVTQMVCGQLVKVPRWFRTIEIARLLGNWSRLEVRVLTRFLWAKNVSASAMSRQHVVKLCHSFQSGRQDAESRNITRSGRPSSSTTEIITARIGEMVQKDRRVTV</sequence>
<reference evidence="1" key="1">
    <citation type="submission" date="2020-08" db="EMBL/GenBank/DDBJ databases">
        <title>Multicomponent nature underlies the extraordinary mechanical properties of spider dragline silk.</title>
        <authorList>
            <person name="Kono N."/>
            <person name="Nakamura H."/>
            <person name="Mori M."/>
            <person name="Yoshida Y."/>
            <person name="Ohtoshi R."/>
            <person name="Malay A.D."/>
            <person name="Moran D.A.P."/>
            <person name="Tomita M."/>
            <person name="Numata K."/>
            <person name="Arakawa K."/>
        </authorList>
    </citation>
    <scope>NUCLEOTIDE SEQUENCE</scope>
</reference>